<name>M6BT13_LEPBO</name>
<proteinExistence type="predicted"/>
<comment type="caution">
    <text evidence="2">The sequence shown here is derived from an EMBL/GenBank/DDBJ whole genome shotgun (WGS) entry which is preliminary data.</text>
</comment>
<organism evidence="2 3">
    <name type="scientific">Leptospira borgpetersenii serovar Hardjo-bovis str. Sponselee</name>
    <dbReference type="NCBI Taxonomy" id="1303729"/>
    <lineage>
        <taxon>Bacteria</taxon>
        <taxon>Pseudomonadati</taxon>
        <taxon>Spirochaetota</taxon>
        <taxon>Spirochaetia</taxon>
        <taxon>Leptospirales</taxon>
        <taxon>Leptospiraceae</taxon>
        <taxon>Leptospira</taxon>
    </lineage>
</organism>
<keyword evidence="1" id="KW-0812">Transmembrane</keyword>
<accession>M6BT13</accession>
<keyword evidence="1" id="KW-0472">Membrane</keyword>
<dbReference type="AlphaFoldDB" id="M6BT13"/>
<evidence type="ECO:0000313" key="3">
    <source>
        <dbReference type="Proteomes" id="UP000011873"/>
    </source>
</evidence>
<keyword evidence="1" id="KW-1133">Transmembrane helix</keyword>
<evidence type="ECO:0000313" key="2">
    <source>
        <dbReference type="EMBL" id="EMJ79493.1"/>
    </source>
</evidence>
<dbReference type="Proteomes" id="UP000011873">
    <property type="component" value="Unassembled WGS sequence"/>
</dbReference>
<evidence type="ECO:0000256" key="1">
    <source>
        <dbReference type="SAM" id="Phobius"/>
    </source>
</evidence>
<reference evidence="2 3" key="1">
    <citation type="submission" date="2013-01" db="EMBL/GenBank/DDBJ databases">
        <authorList>
            <person name="Harkins D.M."/>
            <person name="Durkin A.S."/>
            <person name="Brinkac L.M."/>
            <person name="Haft D.H."/>
            <person name="Selengut J.D."/>
            <person name="Sanka R."/>
            <person name="DePew J."/>
            <person name="Purushe J."/>
            <person name="Galloway R.L."/>
            <person name="Vinetz J.M."/>
            <person name="Sutton G.G."/>
            <person name="Nierman W.C."/>
            <person name="Fouts D.E."/>
        </authorList>
    </citation>
    <scope>NUCLEOTIDE SEQUENCE [LARGE SCALE GENOMIC DNA]</scope>
    <source>
        <strain evidence="2 3">Sponselee CDC</strain>
    </source>
</reference>
<gene>
    <name evidence="2" type="ORF">LEP1GSC016_2225</name>
</gene>
<dbReference type="EMBL" id="ANMU01000128">
    <property type="protein sequence ID" value="EMJ79493.1"/>
    <property type="molecule type" value="Genomic_DNA"/>
</dbReference>
<dbReference type="PATRIC" id="fig|1218567.3.peg.3303"/>
<feature type="transmembrane region" description="Helical" evidence="1">
    <location>
        <begin position="6"/>
        <end position="26"/>
    </location>
</feature>
<sequence length="46" mass="5456">MVNKVLRYFLMVGILICILSIFFPTFKIRIKTNLPRSHNLRGFKES</sequence>
<protein>
    <submittedName>
        <fullName evidence="2">Uncharacterized protein</fullName>
    </submittedName>
</protein>